<name>A0A835M2K6_9MAGN</name>
<evidence type="ECO:0000313" key="2">
    <source>
        <dbReference type="Proteomes" id="UP000631114"/>
    </source>
</evidence>
<organism evidence="1 2">
    <name type="scientific">Coptis chinensis</name>
    <dbReference type="NCBI Taxonomy" id="261450"/>
    <lineage>
        <taxon>Eukaryota</taxon>
        <taxon>Viridiplantae</taxon>
        <taxon>Streptophyta</taxon>
        <taxon>Embryophyta</taxon>
        <taxon>Tracheophyta</taxon>
        <taxon>Spermatophyta</taxon>
        <taxon>Magnoliopsida</taxon>
        <taxon>Ranunculales</taxon>
        <taxon>Ranunculaceae</taxon>
        <taxon>Coptidoideae</taxon>
        <taxon>Coptis</taxon>
    </lineage>
</organism>
<protein>
    <submittedName>
        <fullName evidence="1">Uncharacterized protein</fullName>
    </submittedName>
</protein>
<accession>A0A835M2K6</accession>
<dbReference type="Proteomes" id="UP000631114">
    <property type="component" value="Unassembled WGS sequence"/>
</dbReference>
<comment type="caution">
    <text evidence="1">The sequence shown here is derived from an EMBL/GenBank/DDBJ whole genome shotgun (WGS) entry which is preliminary data.</text>
</comment>
<reference evidence="1 2" key="1">
    <citation type="submission" date="2020-10" db="EMBL/GenBank/DDBJ databases">
        <title>The Coptis chinensis genome and diversification of protoberbering-type alkaloids.</title>
        <authorList>
            <person name="Wang B."/>
            <person name="Shu S."/>
            <person name="Song C."/>
            <person name="Liu Y."/>
        </authorList>
    </citation>
    <scope>NUCLEOTIDE SEQUENCE [LARGE SCALE GENOMIC DNA]</scope>
    <source>
        <strain evidence="1">HL-2020</strain>
        <tissue evidence="1">Leaf</tissue>
    </source>
</reference>
<gene>
    <name evidence="1" type="ORF">IFM89_031722</name>
</gene>
<dbReference type="EMBL" id="JADFTS010000003">
    <property type="protein sequence ID" value="KAF9616705.1"/>
    <property type="molecule type" value="Genomic_DNA"/>
</dbReference>
<sequence>MTSSQESEVPKLTKMNSTQGTGVFRQSVLISKKRKEIQELFYGIKGVVLLGLDKLLDQTSVTHLFLITKYLGLLAIGMTGEYTPVAPFDCWLAKMLLKSLQIGKHKRFLIVSDYLEANKDLIDVLVFDDFEKPIIRKLIWHGTSLVFETVESGRFSQS</sequence>
<evidence type="ECO:0000313" key="1">
    <source>
        <dbReference type="EMBL" id="KAF9616705.1"/>
    </source>
</evidence>
<keyword evidence="2" id="KW-1185">Reference proteome</keyword>
<dbReference type="AlphaFoldDB" id="A0A835M2K6"/>
<proteinExistence type="predicted"/>